<proteinExistence type="inferred from homology"/>
<accession>A1CE17</accession>
<evidence type="ECO:0000313" key="5">
    <source>
        <dbReference type="Proteomes" id="UP000006701"/>
    </source>
</evidence>
<dbReference type="SUPFAM" id="SSF51735">
    <property type="entry name" value="NAD(P)-binding Rossmann-fold domains"/>
    <property type="match status" value="1"/>
</dbReference>
<dbReference type="EMBL" id="DS027051">
    <property type="protein sequence ID" value="EAW12094.1"/>
    <property type="molecule type" value="Genomic_DNA"/>
</dbReference>
<dbReference type="OMA" id="FAWVREH"/>
<dbReference type="RefSeq" id="XP_001273520.1">
    <property type="nucleotide sequence ID" value="XM_001273519.1"/>
</dbReference>
<dbReference type="KEGG" id="act:ACLA_008540"/>
<organism evidence="4 5">
    <name type="scientific">Aspergillus clavatus (strain ATCC 1007 / CBS 513.65 / DSM 816 / NCTC 3887 / NRRL 1 / QM 1276 / 107)</name>
    <dbReference type="NCBI Taxonomy" id="344612"/>
    <lineage>
        <taxon>Eukaryota</taxon>
        <taxon>Fungi</taxon>
        <taxon>Dikarya</taxon>
        <taxon>Ascomycota</taxon>
        <taxon>Pezizomycotina</taxon>
        <taxon>Eurotiomycetes</taxon>
        <taxon>Eurotiomycetidae</taxon>
        <taxon>Eurotiales</taxon>
        <taxon>Aspergillaceae</taxon>
        <taxon>Aspergillus</taxon>
        <taxon>Aspergillus subgen. Fumigati</taxon>
    </lineage>
</organism>
<evidence type="ECO:0000256" key="1">
    <source>
        <dbReference type="ARBA" id="ARBA00023002"/>
    </source>
</evidence>
<dbReference type="InterPro" id="IPR001509">
    <property type="entry name" value="Epimerase_deHydtase"/>
</dbReference>
<evidence type="ECO:0000313" key="4">
    <source>
        <dbReference type="EMBL" id="EAW12094.1"/>
    </source>
</evidence>
<gene>
    <name evidence="4" type="ORF">ACLA_008540</name>
</gene>
<dbReference type="PANTHER" id="PTHR10366">
    <property type="entry name" value="NAD DEPENDENT EPIMERASE/DEHYDRATASE"/>
    <property type="match status" value="1"/>
</dbReference>
<keyword evidence="5" id="KW-1185">Reference proteome</keyword>
<name>A1CE17_ASPCL</name>
<dbReference type="GeneID" id="4705540"/>
<dbReference type="OrthoDB" id="2735536at2759"/>
<reference evidence="4 5" key="1">
    <citation type="journal article" date="2008" name="PLoS Genet.">
        <title>Genomic islands in the pathogenic filamentous fungus Aspergillus fumigatus.</title>
        <authorList>
            <person name="Fedorova N.D."/>
            <person name="Khaldi N."/>
            <person name="Joardar V.S."/>
            <person name="Maiti R."/>
            <person name="Amedeo P."/>
            <person name="Anderson M.J."/>
            <person name="Crabtree J."/>
            <person name="Silva J.C."/>
            <person name="Badger J.H."/>
            <person name="Albarraq A."/>
            <person name="Angiuoli S."/>
            <person name="Bussey H."/>
            <person name="Bowyer P."/>
            <person name="Cotty P.J."/>
            <person name="Dyer P.S."/>
            <person name="Egan A."/>
            <person name="Galens K."/>
            <person name="Fraser-Liggett C.M."/>
            <person name="Haas B.J."/>
            <person name="Inman J.M."/>
            <person name="Kent R."/>
            <person name="Lemieux S."/>
            <person name="Malavazi I."/>
            <person name="Orvis J."/>
            <person name="Roemer T."/>
            <person name="Ronning C.M."/>
            <person name="Sundaram J.P."/>
            <person name="Sutton G."/>
            <person name="Turner G."/>
            <person name="Venter J.C."/>
            <person name="White O.R."/>
            <person name="Whitty B.R."/>
            <person name="Youngman P."/>
            <person name="Wolfe K.H."/>
            <person name="Goldman G.H."/>
            <person name="Wortman J.R."/>
            <person name="Jiang B."/>
            <person name="Denning D.W."/>
            <person name="Nierman W.C."/>
        </authorList>
    </citation>
    <scope>NUCLEOTIDE SEQUENCE [LARGE SCALE GENOMIC DNA]</scope>
    <source>
        <strain evidence="5">ATCC 1007 / CBS 513.65 / DSM 816 / NCTC 3887 / NRRL 1</strain>
    </source>
</reference>
<dbReference type="Gene3D" id="3.40.50.720">
    <property type="entry name" value="NAD(P)-binding Rossmann-like Domain"/>
    <property type="match status" value="1"/>
</dbReference>
<dbReference type="GO" id="GO:0016616">
    <property type="term" value="F:oxidoreductase activity, acting on the CH-OH group of donors, NAD or NADP as acceptor"/>
    <property type="evidence" value="ECO:0007669"/>
    <property type="project" value="TreeGrafter"/>
</dbReference>
<dbReference type="Proteomes" id="UP000006701">
    <property type="component" value="Unassembled WGS sequence"/>
</dbReference>
<feature type="domain" description="NAD-dependent epimerase/dehydratase" evidence="3">
    <location>
        <begin position="12"/>
        <end position="257"/>
    </location>
</feature>
<dbReference type="STRING" id="344612.A1CE17"/>
<evidence type="ECO:0000259" key="3">
    <source>
        <dbReference type="Pfam" id="PF01370"/>
    </source>
</evidence>
<dbReference type="PANTHER" id="PTHR10366:SF562">
    <property type="entry name" value="ALDEHYDE REDUCTASE II (AFU_ORTHOLOGUE AFUA_1G11360)"/>
    <property type="match status" value="1"/>
</dbReference>
<protein>
    <submittedName>
        <fullName evidence="4">NAD dependent epimerase/dehydratase family protein</fullName>
    </submittedName>
</protein>
<dbReference type="VEuPathDB" id="FungiDB:ACLA_008540"/>
<dbReference type="AlphaFoldDB" id="A1CE17"/>
<evidence type="ECO:0000256" key="2">
    <source>
        <dbReference type="ARBA" id="ARBA00023445"/>
    </source>
</evidence>
<comment type="similarity">
    <text evidence="2">Belongs to the NAD(P)-dependent epimerase/dehydratase family. Dihydroflavonol-4-reductase subfamily.</text>
</comment>
<dbReference type="HOGENOM" id="CLU_007383_9_2_1"/>
<keyword evidence="1" id="KW-0560">Oxidoreductase</keyword>
<dbReference type="Pfam" id="PF01370">
    <property type="entry name" value="Epimerase"/>
    <property type="match status" value="1"/>
</dbReference>
<sequence>MSSSSIPPGGLILVTGANGYVASVAIQVFLQRGYCVRGTVRSLASNAWMKTYFGPKFELVEVPDIYAPDAFQRSLKGVDGVAHIAMNMDMNPRNHAIIEQTVQSNLQLLEAAALEPSIKSVVITSSLAACALPTTGTPYRIDSTTWNTAAIEQTSQPWNSEDNPRLYGIMLYGASKARSEQEAFAWVREHMPVFSFNTVVPTVNFGTAVSPENMSYRSTSAVLDAIAKGYPAAPSVLPSQWYVDVEDTALLLLGALTLEDVRNERLLAFAGRYTWSQILEILHRRYPRQIMFKPIDESVVDAGEVDNERSIEVLKKMGKQGGFTSLEDTLVKALDTIFENQSKDVPKTRIDLYYQSIAGNAADDS</sequence>
<dbReference type="eggNOG" id="KOG1502">
    <property type="taxonomic scope" value="Eukaryota"/>
</dbReference>
<dbReference type="InterPro" id="IPR050425">
    <property type="entry name" value="NAD(P)_dehydrat-like"/>
</dbReference>
<dbReference type="InterPro" id="IPR036291">
    <property type="entry name" value="NAD(P)-bd_dom_sf"/>
</dbReference>